<organism evidence="1">
    <name type="scientific">marine sediment metagenome</name>
    <dbReference type="NCBI Taxonomy" id="412755"/>
    <lineage>
        <taxon>unclassified sequences</taxon>
        <taxon>metagenomes</taxon>
        <taxon>ecological metagenomes</taxon>
    </lineage>
</organism>
<name>X1TRV5_9ZZZZ</name>
<comment type="caution">
    <text evidence="1">The sequence shown here is derived from an EMBL/GenBank/DDBJ whole genome shotgun (WGS) entry which is preliminary data.</text>
</comment>
<accession>X1TRV5</accession>
<dbReference type="EMBL" id="BARW01009626">
    <property type="protein sequence ID" value="GAI82774.1"/>
    <property type="molecule type" value="Genomic_DNA"/>
</dbReference>
<dbReference type="AlphaFoldDB" id="X1TRV5"/>
<proteinExistence type="predicted"/>
<protein>
    <submittedName>
        <fullName evidence="1">Uncharacterized protein</fullName>
    </submittedName>
</protein>
<sequence>MIAALRDGQENAVEPVRPIRRENFGENPEKWQKWWEHNKGKAYNGMTCPH</sequence>
<evidence type="ECO:0000313" key="1">
    <source>
        <dbReference type="EMBL" id="GAI82774.1"/>
    </source>
</evidence>
<reference evidence="1" key="1">
    <citation type="journal article" date="2014" name="Front. Microbiol.">
        <title>High frequency of phylogenetically diverse reductive dehalogenase-homologous genes in deep subseafloor sedimentary metagenomes.</title>
        <authorList>
            <person name="Kawai M."/>
            <person name="Futagami T."/>
            <person name="Toyoda A."/>
            <person name="Takaki Y."/>
            <person name="Nishi S."/>
            <person name="Hori S."/>
            <person name="Arai W."/>
            <person name="Tsubouchi T."/>
            <person name="Morono Y."/>
            <person name="Uchiyama I."/>
            <person name="Ito T."/>
            <person name="Fujiyama A."/>
            <person name="Inagaki F."/>
            <person name="Takami H."/>
        </authorList>
    </citation>
    <scope>NUCLEOTIDE SEQUENCE</scope>
    <source>
        <strain evidence="1">Expedition CK06-06</strain>
    </source>
</reference>
<gene>
    <name evidence="1" type="ORF">S12H4_19284</name>
</gene>